<name>A0A317ED59_9PROT</name>
<proteinExistence type="predicted"/>
<dbReference type="Proteomes" id="UP000245461">
    <property type="component" value="Unassembled WGS sequence"/>
</dbReference>
<comment type="caution">
    <text evidence="2">The sequence shown here is derived from an EMBL/GenBank/DDBJ whole genome shotgun (WGS) entry which is preliminary data.</text>
</comment>
<dbReference type="OrthoDB" id="47316at2"/>
<dbReference type="RefSeq" id="WP_109904820.1">
    <property type="nucleotide sequence ID" value="NZ_QGLE01000004.1"/>
</dbReference>
<evidence type="ECO:0000313" key="2">
    <source>
        <dbReference type="EMBL" id="PWR24214.1"/>
    </source>
</evidence>
<reference evidence="2 3" key="1">
    <citation type="submission" date="2018-05" db="EMBL/GenBank/DDBJ databases">
        <title>Zavarzinia sp. HR-AS.</title>
        <authorList>
            <person name="Lee Y."/>
            <person name="Jeon C.O."/>
        </authorList>
    </citation>
    <scope>NUCLEOTIDE SEQUENCE [LARGE SCALE GENOMIC DNA]</scope>
    <source>
        <strain evidence="2 3">HR-AS</strain>
    </source>
</reference>
<dbReference type="AlphaFoldDB" id="A0A317ED59"/>
<dbReference type="Pfam" id="PF02229">
    <property type="entry name" value="PC4"/>
    <property type="match status" value="1"/>
</dbReference>
<dbReference type="InterPro" id="IPR003173">
    <property type="entry name" value="PC4_C"/>
</dbReference>
<gene>
    <name evidence="2" type="ORF">DKG74_08835</name>
</gene>
<sequence length="79" mass="8832">MAEAMIAEIVKNRRETVRVSLSEYEGHDLANLRVWFRAEDDQMRPGKAGLALRIDRVPALIEGLQALMIEAGKRGLVEG</sequence>
<dbReference type="InterPro" id="IPR009044">
    <property type="entry name" value="ssDNA-bd_transcriptional_reg"/>
</dbReference>
<organism evidence="2 3">
    <name type="scientific">Zavarzinia aquatilis</name>
    <dbReference type="NCBI Taxonomy" id="2211142"/>
    <lineage>
        <taxon>Bacteria</taxon>
        <taxon>Pseudomonadati</taxon>
        <taxon>Pseudomonadota</taxon>
        <taxon>Alphaproteobacteria</taxon>
        <taxon>Rhodospirillales</taxon>
        <taxon>Zavarziniaceae</taxon>
        <taxon>Zavarzinia</taxon>
    </lineage>
</organism>
<evidence type="ECO:0000313" key="3">
    <source>
        <dbReference type="Proteomes" id="UP000245461"/>
    </source>
</evidence>
<evidence type="ECO:0000259" key="1">
    <source>
        <dbReference type="Pfam" id="PF02229"/>
    </source>
</evidence>
<feature type="domain" description="Transcriptional coactivator p15 (PC4) C-terminal" evidence="1">
    <location>
        <begin position="12"/>
        <end position="62"/>
    </location>
</feature>
<dbReference type="Gene3D" id="2.30.31.10">
    <property type="entry name" value="Transcriptional Coactivator Pc4, Chain A"/>
    <property type="match status" value="1"/>
</dbReference>
<keyword evidence="3" id="KW-1185">Reference proteome</keyword>
<protein>
    <recommendedName>
        <fullName evidence="1">Transcriptional coactivator p15 (PC4) C-terminal domain-containing protein</fullName>
    </recommendedName>
</protein>
<dbReference type="GO" id="GO:0003677">
    <property type="term" value="F:DNA binding"/>
    <property type="evidence" value="ECO:0007669"/>
    <property type="project" value="InterPro"/>
</dbReference>
<accession>A0A317ED59</accession>
<dbReference type="SUPFAM" id="SSF54447">
    <property type="entry name" value="ssDNA-binding transcriptional regulator domain"/>
    <property type="match status" value="1"/>
</dbReference>
<dbReference type="GO" id="GO:0006355">
    <property type="term" value="P:regulation of DNA-templated transcription"/>
    <property type="evidence" value="ECO:0007669"/>
    <property type="project" value="InterPro"/>
</dbReference>
<dbReference type="EMBL" id="QGLE01000004">
    <property type="protein sequence ID" value="PWR24214.1"/>
    <property type="molecule type" value="Genomic_DNA"/>
</dbReference>